<proteinExistence type="predicted"/>
<reference evidence="2" key="1">
    <citation type="submission" date="2022-01" db="EMBL/GenBank/DDBJ databases">
        <title>Genome Sequence Resource for Two Populations of Ditylenchus destructor, the Migratory Endoparasitic Phytonematode.</title>
        <authorList>
            <person name="Zhang H."/>
            <person name="Lin R."/>
            <person name="Xie B."/>
        </authorList>
    </citation>
    <scope>NUCLEOTIDE SEQUENCE</scope>
    <source>
        <strain evidence="2">BazhouSP</strain>
    </source>
</reference>
<keyword evidence="1" id="KW-0472">Membrane</keyword>
<keyword evidence="1" id="KW-1133">Transmembrane helix</keyword>
<protein>
    <submittedName>
        <fullName evidence="2">Uncharacterized protein</fullName>
    </submittedName>
</protein>
<gene>
    <name evidence="2" type="ORF">DdX_14575</name>
</gene>
<dbReference type="AlphaFoldDB" id="A0AAD4MQX4"/>
<comment type="caution">
    <text evidence="2">The sequence shown here is derived from an EMBL/GenBank/DDBJ whole genome shotgun (WGS) entry which is preliminary data.</text>
</comment>
<name>A0AAD4MQX4_9BILA</name>
<keyword evidence="1" id="KW-0812">Transmembrane</keyword>
<dbReference type="EMBL" id="JAKKPZ010000074">
    <property type="protein sequence ID" value="KAI1703959.1"/>
    <property type="molecule type" value="Genomic_DNA"/>
</dbReference>
<keyword evidence="3" id="KW-1185">Reference proteome</keyword>
<accession>A0AAD4MQX4</accession>
<dbReference type="Proteomes" id="UP001201812">
    <property type="component" value="Unassembled WGS sequence"/>
</dbReference>
<evidence type="ECO:0000313" key="2">
    <source>
        <dbReference type="EMBL" id="KAI1703959.1"/>
    </source>
</evidence>
<organism evidence="2 3">
    <name type="scientific">Ditylenchus destructor</name>
    <dbReference type="NCBI Taxonomy" id="166010"/>
    <lineage>
        <taxon>Eukaryota</taxon>
        <taxon>Metazoa</taxon>
        <taxon>Ecdysozoa</taxon>
        <taxon>Nematoda</taxon>
        <taxon>Chromadorea</taxon>
        <taxon>Rhabditida</taxon>
        <taxon>Tylenchina</taxon>
        <taxon>Tylenchomorpha</taxon>
        <taxon>Sphaerularioidea</taxon>
        <taxon>Anguinidae</taxon>
        <taxon>Anguininae</taxon>
        <taxon>Ditylenchus</taxon>
    </lineage>
</organism>
<evidence type="ECO:0000313" key="3">
    <source>
        <dbReference type="Proteomes" id="UP001201812"/>
    </source>
</evidence>
<sequence>MHSLPLRRRRKSHFIENLKYRIFWTFAHSPFGLCVVTFCTLVFTATCVEGNVASNGPDYTFGGKVQNIPMTTEHGLEMVQHWMDNMLGSFIATFGDRK</sequence>
<feature type="transmembrane region" description="Helical" evidence="1">
    <location>
        <begin position="21"/>
        <end position="43"/>
    </location>
</feature>
<evidence type="ECO:0000256" key="1">
    <source>
        <dbReference type="SAM" id="Phobius"/>
    </source>
</evidence>